<comment type="similarity">
    <text evidence="1">Belongs to the DprA/Smf family.</text>
</comment>
<dbReference type="PANTHER" id="PTHR43022">
    <property type="entry name" value="PROTEIN SMF"/>
    <property type="match status" value="1"/>
</dbReference>
<dbReference type="EMBL" id="CAEZXN010000025">
    <property type="protein sequence ID" value="CAB4699901.1"/>
    <property type="molecule type" value="Genomic_DNA"/>
</dbReference>
<reference evidence="6" key="1">
    <citation type="submission" date="2020-05" db="EMBL/GenBank/DDBJ databases">
        <authorList>
            <person name="Chiriac C."/>
            <person name="Salcher M."/>
            <person name="Ghai R."/>
            <person name="Kavagutti S V."/>
        </authorList>
    </citation>
    <scope>NUCLEOTIDE SEQUENCE</scope>
</reference>
<evidence type="ECO:0000313" key="6">
    <source>
        <dbReference type="EMBL" id="CAB5072476.1"/>
    </source>
</evidence>
<evidence type="ECO:0000313" key="3">
    <source>
        <dbReference type="EMBL" id="CAB4676857.1"/>
    </source>
</evidence>
<accession>A0A6J7V6J5</accession>
<feature type="domain" description="Smf/DprA SLOG" evidence="2">
    <location>
        <begin position="73"/>
        <end position="282"/>
    </location>
</feature>
<dbReference type="EMBL" id="CAFBRC010000013">
    <property type="protein sequence ID" value="CAB5072476.1"/>
    <property type="molecule type" value="Genomic_DNA"/>
</dbReference>
<dbReference type="PANTHER" id="PTHR43022:SF1">
    <property type="entry name" value="PROTEIN SMF"/>
    <property type="match status" value="1"/>
</dbReference>
<gene>
    <name evidence="3" type="ORF">UFOPK2342_00844</name>
    <name evidence="4" type="ORF">UFOPK2423_01117</name>
    <name evidence="5" type="ORF">UFOPK3266_01471</name>
    <name evidence="6" type="ORF">UFOPK4367_00298</name>
</gene>
<organism evidence="6">
    <name type="scientific">freshwater metagenome</name>
    <dbReference type="NCBI Taxonomy" id="449393"/>
    <lineage>
        <taxon>unclassified sequences</taxon>
        <taxon>metagenomes</taxon>
        <taxon>ecological metagenomes</taxon>
    </lineage>
</organism>
<dbReference type="InterPro" id="IPR003488">
    <property type="entry name" value="DprA"/>
</dbReference>
<protein>
    <submittedName>
        <fullName evidence="6">Unannotated protein</fullName>
    </submittedName>
</protein>
<dbReference type="EMBL" id="CAEZXB010000013">
    <property type="protein sequence ID" value="CAB4676857.1"/>
    <property type="molecule type" value="Genomic_DNA"/>
</dbReference>
<dbReference type="Pfam" id="PF02481">
    <property type="entry name" value="DNA_processg_A"/>
    <property type="match status" value="1"/>
</dbReference>
<evidence type="ECO:0000256" key="1">
    <source>
        <dbReference type="ARBA" id="ARBA00006525"/>
    </source>
</evidence>
<dbReference type="Gene3D" id="3.40.50.450">
    <property type="match status" value="1"/>
</dbReference>
<evidence type="ECO:0000313" key="5">
    <source>
        <dbReference type="EMBL" id="CAB4845208.1"/>
    </source>
</evidence>
<dbReference type="SUPFAM" id="SSF102405">
    <property type="entry name" value="MCP/YpsA-like"/>
    <property type="match status" value="1"/>
</dbReference>
<dbReference type="InterPro" id="IPR057666">
    <property type="entry name" value="DrpA_SLOG"/>
</dbReference>
<evidence type="ECO:0000313" key="4">
    <source>
        <dbReference type="EMBL" id="CAB4699901.1"/>
    </source>
</evidence>
<evidence type="ECO:0000259" key="2">
    <source>
        <dbReference type="Pfam" id="PF02481"/>
    </source>
</evidence>
<name>A0A6J7V6J5_9ZZZZ</name>
<dbReference type="NCBIfam" id="TIGR00732">
    <property type="entry name" value="dprA"/>
    <property type="match status" value="1"/>
</dbReference>
<proteinExistence type="inferred from homology"/>
<dbReference type="EMBL" id="CAFBAA010000050">
    <property type="protein sequence ID" value="CAB4845208.1"/>
    <property type="molecule type" value="Genomic_DNA"/>
</dbReference>
<dbReference type="GO" id="GO:0009294">
    <property type="term" value="P:DNA-mediated transformation"/>
    <property type="evidence" value="ECO:0007669"/>
    <property type="project" value="InterPro"/>
</dbReference>
<dbReference type="AlphaFoldDB" id="A0A6J7V6J5"/>
<sequence>MRSEHDARRILMAICEPGLLHIASSIERHGAPETLERLRAGHFHEVASVATRAIQDLDESELEEEWRRSGAHLLIPSDAHWPVALNDLQVPPIALSVVGGGQIGTLASSVAIVGSRTATSYGVRVAENFAAQLCDRGLAIVSGGAFGIDAAAHRGALAANGVTCAVLASGVSRSYPVAHSRLFAQIAEGGLLISEVRPQAFAFRSRFLVRNRLIAALSQGTIVVEAAMRSGSLRTAFDAAELHRYVMGVPGAITSPMSAGVHRLISENVANLITQVEDVIALISPLEIPRVDHPLLALLSRRQGITAEELAHLGALEVSQAFAALAELMALGAVVRDSRGAFLLAPA</sequence>